<dbReference type="RefSeq" id="WP_245801152.1">
    <property type="nucleotide sequence ID" value="NZ_FQXE01000002.1"/>
</dbReference>
<gene>
    <name evidence="5" type="ORF">SAMN04488135_102142</name>
</gene>
<evidence type="ECO:0000256" key="2">
    <source>
        <dbReference type="ARBA" id="ARBA00008392"/>
    </source>
</evidence>
<dbReference type="InterPro" id="IPR015422">
    <property type="entry name" value="PyrdxlP-dep_Trfase_small"/>
</dbReference>
<comment type="cofactor">
    <cofactor evidence="1">
        <name>pyridoxal 5'-phosphate</name>
        <dbReference type="ChEBI" id="CHEBI:597326"/>
    </cofactor>
</comment>
<protein>
    <submittedName>
        <fullName evidence="5">Aminotransferase class I and II</fullName>
    </submittedName>
</protein>
<dbReference type="InterPro" id="IPR015424">
    <property type="entry name" value="PyrdxlP-dep_Trfase"/>
</dbReference>
<sequence>MYQRLLSEKLSGLKASGQYRTFVTLNRICGQYPLARLEGEERPVVVWCSNDYLGMSQHPVVLAAMHEAIDTYGAGSGGSRNIGGTHGLYGQLEQSLADPAAPVLSLLDRDRVRQAMDRPLGSLSPMYDRMGMELAIGLNTWLAEYDVSLTL</sequence>
<keyword evidence="5" id="KW-0032">Aminotransferase</keyword>
<evidence type="ECO:0000313" key="5">
    <source>
        <dbReference type="EMBL" id="SHH08408.1"/>
    </source>
</evidence>
<name>A0A1M5Q2Y9_9BURK</name>
<dbReference type="Proteomes" id="UP000184226">
    <property type="component" value="Unassembled WGS sequence"/>
</dbReference>
<organism evidence="5 6">
    <name type="scientific">Pollutimonas bauzanensis</name>
    <dbReference type="NCBI Taxonomy" id="658167"/>
    <lineage>
        <taxon>Bacteria</taxon>
        <taxon>Pseudomonadati</taxon>
        <taxon>Pseudomonadota</taxon>
        <taxon>Betaproteobacteria</taxon>
        <taxon>Burkholderiales</taxon>
        <taxon>Alcaligenaceae</taxon>
        <taxon>Pollutimonas</taxon>
    </lineage>
</organism>
<keyword evidence="6" id="KW-1185">Reference proteome</keyword>
<dbReference type="STRING" id="658167.SAMN04488135_102142"/>
<dbReference type="InterPro" id="IPR050087">
    <property type="entry name" value="AON_synthase_class-II"/>
</dbReference>
<reference evidence="5 6" key="1">
    <citation type="submission" date="2016-11" db="EMBL/GenBank/DDBJ databases">
        <authorList>
            <person name="Jaros S."/>
            <person name="Januszkiewicz K."/>
            <person name="Wedrychowicz H."/>
        </authorList>
    </citation>
    <scope>NUCLEOTIDE SEQUENCE [LARGE SCALE GENOMIC DNA]</scope>
    <source>
        <strain evidence="5 6">CGMCC 1.10190</strain>
    </source>
</reference>
<evidence type="ECO:0000256" key="4">
    <source>
        <dbReference type="ARBA" id="ARBA00023315"/>
    </source>
</evidence>
<dbReference type="PANTHER" id="PTHR13693:SF102">
    <property type="entry name" value="2-AMINO-3-KETOBUTYRATE COENZYME A LIGASE, MITOCHONDRIAL"/>
    <property type="match status" value="1"/>
</dbReference>
<proteinExistence type="inferred from homology"/>
<dbReference type="EMBL" id="FQXE01000002">
    <property type="protein sequence ID" value="SHH08408.1"/>
    <property type="molecule type" value="Genomic_DNA"/>
</dbReference>
<dbReference type="AlphaFoldDB" id="A0A1M5Q2Y9"/>
<comment type="similarity">
    <text evidence="2">Belongs to the class-II pyridoxal-phosphate-dependent aminotransferase family.</text>
</comment>
<dbReference type="SUPFAM" id="SSF53383">
    <property type="entry name" value="PLP-dependent transferases"/>
    <property type="match status" value="1"/>
</dbReference>
<evidence type="ECO:0000256" key="1">
    <source>
        <dbReference type="ARBA" id="ARBA00001933"/>
    </source>
</evidence>
<keyword evidence="4" id="KW-0012">Acyltransferase</keyword>
<accession>A0A1M5Q2Y9</accession>
<dbReference type="PANTHER" id="PTHR13693">
    <property type="entry name" value="CLASS II AMINOTRANSFERASE/8-AMINO-7-OXONONANOATE SYNTHASE"/>
    <property type="match status" value="1"/>
</dbReference>
<dbReference type="Gene3D" id="3.90.1150.10">
    <property type="entry name" value="Aspartate Aminotransferase, domain 1"/>
    <property type="match status" value="1"/>
</dbReference>
<evidence type="ECO:0000256" key="3">
    <source>
        <dbReference type="ARBA" id="ARBA00022679"/>
    </source>
</evidence>
<dbReference type="GO" id="GO:0008483">
    <property type="term" value="F:transaminase activity"/>
    <property type="evidence" value="ECO:0007669"/>
    <property type="project" value="UniProtKB-KW"/>
</dbReference>
<keyword evidence="3 5" id="KW-0808">Transferase</keyword>
<dbReference type="GO" id="GO:0016746">
    <property type="term" value="F:acyltransferase activity"/>
    <property type="evidence" value="ECO:0007669"/>
    <property type="project" value="UniProtKB-KW"/>
</dbReference>
<evidence type="ECO:0000313" key="6">
    <source>
        <dbReference type="Proteomes" id="UP000184226"/>
    </source>
</evidence>